<comment type="caution">
    <text evidence="2">The sequence shown here is derived from an EMBL/GenBank/DDBJ whole genome shotgun (WGS) entry which is preliminary data.</text>
</comment>
<dbReference type="RefSeq" id="WP_153496012.1">
    <property type="nucleotide sequence ID" value="NZ_CBCRWP010000003.1"/>
</dbReference>
<proteinExistence type="predicted"/>
<gene>
    <name evidence="2" type="ORF">GHI93_05180</name>
</gene>
<keyword evidence="1" id="KW-0812">Transmembrane</keyword>
<keyword evidence="3" id="KW-1185">Reference proteome</keyword>
<keyword evidence="1" id="KW-0472">Membrane</keyword>
<organism evidence="2 3">
    <name type="scientific">Lactococcus hircilactis</name>
    <dbReference type="NCBI Taxonomy" id="1494462"/>
    <lineage>
        <taxon>Bacteria</taxon>
        <taxon>Bacillati</taxon>
        <taxon>Bacillota</taxon>
        <taxon>Bacilli</taxon>
        <taxon>Lactobacillales</taxon>
        <taxon>Streptococcaceae</taxon>
        <taxon>Lactococcus</taxon>
    </lineage>
</organism>
<name>A0A7X1Z9S3_9LACT</name>
<dbReference type="EMBL" id="WITJ01000006">
    <property type="protein sequence ID" value="MQW39332.1"/>
    <property type="molecule type" value="Genomic_DNA"/>
</dbReference>
<reference evidence="2 3" key="1">
    <citation type="submission" date="2019-10" db="EMBL/GenBank/DDBJ databases">
        <authorList>
            <person name="Dong K."/>
        </authorList>
    </citation>
    <scope>NUCLEOTIDE SEQUENCE [LARGE SCALE GENOMIC DNA]</scope>
    <source>
        <strain evidence="2 3">DSM 28960</strain>
    </source>
</reference>
<feature type="transmembrane region" description="Helical" evidence="1">
    <location>
        <begin position="152"/>
        <end position="170"/>
    </location>
</feature>
<sequence>MTQHQWGFFFGIIFGFLILFIAFWVRRKQNKNRTHYDERQKLIHAIVIKHSFILLIVLLFVNSAIVTIITPYTSPIRQSLILCGVVSFYYMLELNIRGAYFGMDMDRKKIRFYKLLWCFYLLTFIPDLYRFISGRLQWQIKGVLSDAGAHFLLWLWLFALYSIIVCFWELNAKREKKENKL</sequence>
<feature type="transmembrane region" description="Helical" evidence="1">
    <location>
        <begin position="112"/>
        <end position="132"/>
    </location>
</feature>
<dbReference type="Proteomes" id="UP000439550">
    <property type="component" value="Unassembled WGS sequence"/>
</dbReference>
<accession>A0A7X1Z9S3</accession>
<feature type="transmembrane region" description="Helical" evidence="1">
    <location>
        <begin position="75"/>
        <end position="92"/>
    </location>
</feature>
<feature type="transmembrane region" description="Helical" evidence="1">
    <location>
        <begin position="6"/>
        <end position="25"/>
    </location>
</feature>
<evidence type="ECO:0000313" key="2">
    <source>
        <dbReference type="EMBL" id="MQW39332.1"/>
    </source>
</evidence>
<protein>
    <submittedName>
        <fullName evidence="2">Uncharacterized protein</fullName>
    </submittedName>
</protein>
<evidence type="ECO:0000313" key="3">
    <source>
        <dbReference type="Proteomes" id="UP000439550"/>
    </source>
</evidence>
<keyword evidence="1" id="KW-1133">Transmembrane helix</keyword>
<dbReference type="AlphaFoldDB" id="A0A7X1Z9S3"/>
<feature type="transmembrane region" description="Helical" evidence="1">
    <location>
        <begin position="46"/>
        <end position="69"/>
    </location>
</feature>
<evidence type="ECO:0000256" key="1">
    <source>
        <dbReference type="SAM" id="Phobius"/>
    </source>
</evidence>